<name>A0AAQ3PHB5_PASNO</name>
<feature type="domain" description="Retrotransposon gag" evidence="2">
    <location>
        <begin position="27"/>
        <end position="120"/>
    </location>
</feature>
<dbReference type="InterPro" id="IPR005162">
    <property type="entry name" value="Retrotrans_gag_dom"/>
</dbReference>
<keyword evidence="4" id="KW-1185">Reference proteome</keyword>
<evidence type="ECO:0000259" key="2">
    <source>
        <dbReference type="Pfam" id="PF03732"/>
    </source>
</evidence>
<organism evidence="3 4">
    <name type="scientific">Paspalum notatum var. saurae</name>
    <dbReference type="NCBI Taxonomy" id="547442"/>
    <lineage>
        <taxon>Eukaryota</taxon>
        <taxon>Viridiplantae</taxon>
        <taxon>Streptophyta</taxon>
        <taxon>Embryophyta</taxon>
        <taxon>Tracheophyta</taxon>
        <taxon>Spermatophyta</taxon>
        <taxon>Magnoliopsida</taxon>
        <taxon>Liliopsida</taxon>
        <taxon>Poales</taxon>
        <taxon>Poaceae</taxon>
        <taxon>PACMAD clade</taxon>
        <taxon>Panicoideae</taxon>
        <taxon>Andropogonodae</taxon>
        <taxon>Paspaleae</taxon>
        <taxon>Paspalinae</taxon>
        <taxon>Paspalum</taxon>
    </lineage>
</organism>
<feature type="region of interest" description="Disordered" evidence="1">
    <location>
        <begin position="201"/>
        <end position="290"/>
    </location>
</feature>
<feature type="compositionally biased region" description="Acidic residues" evidence="1">
    <location>
        <begin position="226"/>
        <end position="256"/>
    </location>
</feature>
<feature type="domain" description="Retrotransposon gag" evidence="2">
    <location>
        <begin position="555"/>
        <end position="615"/>
    </location>
</feature>
<dbReference type="EMBL" id="CP144745">
    <property type="protein sequence ID" value="WVZ49346.1"/>
    <property type="molecule type" value="Genomic_DNA"/>
</dbReference>
<protein>
    <recommendedName>
        <fullName evidence="2">Retrotransposon gag domain-containing protein</fullName>
    </recommendedName>
</protein>
<evidence type="ECO:0000256" key="1">
    <source>
        <dbReference type="SAM" id="MobiDB-lite"/>
    </source>
</evidence>
<feature type="region of interest" description="Disordered" evidence="1">
    <location>
        <begin position="645"/>
        <end position="671"/>
    </location>
</feature>
<feature type="compositionally biased region" description="Pro residues" evidence="1">
    <location>
        <begin position="216"/>
        <end position="225"/>
    </location>
</feature>
<accession>A0AAQ3PHB5</accession>
<feature type="region of interest" description="Disordered" evidence="1">
    <location>
        <begin position="523"/>
        <end position="546"/>
    </location>
</feature>
<dbReference type="Proteomes" id="UP001341281">
    <property type="component" value="Chromosome 01"/>
</dbReference>
<evidence type="ECO:0000313" key="3">
    <source>
        <dbReference type="EMBL" id="WVZ49346.1"/>
    </source>
</evidence>
<feature type="region of interest" description="Disordered" evidence="1">
    <location>
        <begin position="150"/>
        <end position="181"/>
    </location>
</feature>
<feature type="compositionally biased region" description="Basic residues" evidence="1">
    <location>
        <begin position="471"/>
        <end position="488"/>
    </location>
</feature>
<feature type="region of interest" description="Disordered" evidence="1">
    <location>
        <begin position="468"/>
        <end position="501"/>
    </location>
</feature>
<proteinExistence type="predicted"/>
<dbReference type="AlphaFoldDB" id="A0AAQ3PHB5"/>
<gene>
    <name evidence="3" type="ORF">U9M48_000714</name>
</gene>
<evidence type="ECO:0000313" key="4">
    <source>
        <dbReference type="Proteomes" id="UP001341281"/>
    </source>
</evidence>
<sequence length="671" mass="76931">MQDRLRAIERELDVARCTDREKVLYGPHQLRGAAQQWWESYRLAHNNPNTITSARIYREIRAHHVPTGVMSLKKEEFLALTRGAMYVGEYRDKFLRLCPATVRRKLIPIPRSEYRFLKGLVDPLGYRLMNHTFPNCRHLIDRAIVTENTRREMEEKKRKKKAQQSSGNTRPKSGIRAGLTVGREPRVELVMSSFKRGARMRVGGRIGRLDKTRLPTPTPPSPPPQEWEDLNDTEEEDLEELVPNSSDEEQSEEPEVPPEVPPAVPEDQAAAQGQDGGQAQQQQNENEDRWNESVHRWFDYPLPFPRMLREALVRLRLGHAWVTYVGTRYRHRIYQEEWAMAVQISVLDEYGARRDIALGYAPALRHNYEAAGGDAAREAPTTLCYSCHGRLADGTLRYLPRRQPGGLDTWIVTPTAEKNPRLEAIVDYLVALNTDYNALAEELCTARLEISRLRAQITPSMPLFNPVYYPPRKRMSTGRGRGRGRGGRGGRGDGGLPNPPPPMTMEQLIMNQTQVIQALGQAVAAMHQAQQQPPPPPPPQPRDRRADFLKGHPPRFRAHHVPTGVMSLKKEEFLALTQGAMSVSEYRDKFLQLSRYCPEEVDTDPKKQYRFLKGLVDPLRYQLMNHTFPNCQHLIDRAIVTENTRREMEEKKHPEGSCGDPNQEFQDYDEF</sequence>
<dbReference type="Pfam" id="PF03732">
    <property type="entry name" value="Retrotrans_gag"/>
    <property type="match status" value="2"/>
</dbReference>
<feature type="compositionally biased region" description="Low complexity" evidence="1">
    <location>
        <begin position="265"/>
        <end position="283"/>
    </location>
</feature>
<feature type="compositionally biased region" description="Basic and acidic residues" evidence="1">
    <location>
        <begin position="645"/>
        <end position="655"/>
    </location>
</feature>
<reference evidence="3 4" key="1">
    <citation type="submission" date="2024-02" db="EMBL/GenBank/DDBJ databases">
        <title>High-quality chromosome-scale genome assembly of Pensacola bahiagrass (Paspalum notatum Flugge var. saurae).</title>
        <authorList>
            <person name="Vega J.M."/>
            <person name="Podio M."/>
            <person name="Orjuela J."/>
            <person name="Siena L.A."/>
            <person name="Pessino S.C."/>
            <person name="Combes M.C."/>
            <person name="Mariac C."/>
            <person name="Albertini E."/>
            <person name="Pupilli F."/>
            <person name="Ortiz J.P.A."/>
            <person name="Leblanc O."/>
        </authorList>
    </citation>
    <scope>NUCLEOTIDE SEQUENCE [LARGE SCALE GENOMIC DNA]</scope>
    <source>
        <strain evidence="3">R1</strain>
        <tissue evidence="3">Leaf</tissue>
    </source>
</reference>